<name>A0A1X0JGP5_9MYCO</name>
<protein>
    <submittedName>
        <fullName evidence="2">Alpha/beta hydrolase</fullName>
    </submittedName>
</protein>
<accession>A0A1X0JGP5</accession>
<dbReference type="STRING" id="75922.BST47_25245"/>
<organism evidence="2 3">
    <name type="scientific">Mycolicibacterium tusciae</name>
    <dbReference type="NCBI Taxonomy" id="75922"/>
    <lineage>
        <taxon>Bacteria</taxon>
        <taxon>Bacillati</taxon>
        <taxon>Actinomycetota</taxon>
        <taxon>Actinomycetes</taxon>
        <taxon>Mycobacteriales</taxon>
        <taxon>Mycobacteriaceae</taxon>
        <taxon>Mycolicibacterium</taxon>
    </lineage>
</organism>
<dbReference type="OrthoDB" id="495620at2"/>
<feature type="domain" description="AB hydrolase-1" evidence="1">
    <location>
        <begin position="20"/>
        <end position="246"/>
    </location>
</feature>
<dbReference type="Gene3D" id="3.40.50.1820">
    <property type="entry name" value="alpha/beta hydrolase"/>
    <property type="match status" value="1"/>
</dbReference>
<dbReference type="SUPFAM" id="SSF53474">
    <property type="entry name" value="alpha/beta-Hydrolases"/>
    <property type="match status" value="1"/>
</dbReference>
<reference evidence="2 3" key="1">
    <citation type="submission" date="2017-02" db="EMBL/GenBank/DDBJ databases">
        <title>The new phylogeny of genus Mycobacterium.</title>
        <authorList>
            <person name="Tortoli E."/>
            <person name="Trovato A."/>
            <person name="Cirillo D.M."/>
        </authorList>
    </citation>
    <scope>NUCLEOTIDE SEQUENCE [LARGE SCALE GENOMIC DNA]</scope>
    <source>
        <strain evidence="2 3">DSM 44338</strain>
    </source>
</reference>
<dbReference type="InterPro" id="IPR000073">
    <property type="entry name" value="AB_hydrolase_1"/>
</dbReference>
<dbReference type="Proteomes" id="UP000192411">
    <property type="component" value="Unassembled WGS sequence"/>
</dbReference>
<dbReference type="EMBL" id="MVIM01000018">
    <property type="protein sequence ID" value="ORB62089.1"/>
    <property type="molecule type" value="Genomic_DNA"/>
</dbReference>
<keyword evidence="2" id="KW-0378">Hydrolase</keyword>
<proteinExistence type="predicted"/>
<comment type="caution">
    <text evidence="2">The sequence shown here is derived from an EMBL/GenBank/DDBJ whole genome shotgun (WGS) entry which is preliminary data.</text>
</comment>
<dbReference type="Pfam" id="PF00561">
    <property type="entry name" value="Abhydrolase_1"/>
    <property type="match status" value="1"/>
</dbReference>
<dbReference type="InterPro" id="IPR029058">
    <property type="entry name" value="AB_hydrolase_fold"/>
</dbReference>
<dbReference type="AlphaFoldDB" id="A0A1X0JGP5"/>
<evidence type="ECO:0000313" key="2">
    <source>
        <dbReference type="EMBL" id="ORB62089.1"/>
    </source>
</evidence>
<evidence type="ECO:0000259" key="1">
    <source>
        <dbReference type="Pfam" id="PF00561"/>
    </source>
</evidence>
<gene>
    <name evidence="2" type="ORF">BST47_25245</name>
</gene>
<dbReference type="PANTHER" id="PTHR43798">
    <property type="entry name" value="MONOACYLGLYCEROL LIPASE"/>
    <property type="match status" value="1"/>
</dbReference>
<dbReference type="RefSeq" id="WP_083128417.1">
    <property type="nucleotide sequence ID" value="NZ_MVIM01000018.1"/>
</dbReference>
<evidence type="ECO:0000313" key="3">
    <source>
        <dbReference type="Proteomes" id="UP000192411"/>
    </source>
</evidence>
<dbReference type="PRINTS" id="PR00111">
    <property type="entry name" value="ABHYDROLASE"/>
</dbReference>
<dbReference type="GO" id="GO:0016787">
    <property type="term" value="F:hydrolase activity"/>
    <property type="evidence" value="ECO:0007669"/>
    <property type="project" value="UniProtKB-KW"/>
</dbReference>
<keyword evidence="3" id="KW-1185">Reference proteome</keyword>
<sequence>MPTLHTSLGTVSYTDEGSGPPILLLHAALHDRTDFDTVRADLGRGRRVLTLDWPGHGESPLPPAPLRAVQLGDLLVEFADRLELDNLVVVGNSVGGYAACRLALERAERVSGVVLVNTGGFTPHNVATRTLCAAMRRTTVIKAVFGVFVRAYMQPKTPADKAVTRRVVDRAKTADGAKTAAALWRSFVEPGHDLRVRAAQIAAPVLITWGAKDPSAPVRWGRKVAEAIPGSTFEAFPTGHVVFSSEPAAWLGSVLPFVDAAHGVRSDVSRRQ</sequence>
<dbReference type="InterPro" id="IPR050266">
    <property type="entry name" value="AB_hydrolase_sf"/>
</dbReference>